<evidence type="ECO:0000259" key="17">
    <source>
        <dbReference type="PROSITE" id="PS51975"/>
    </source>
</evidence>
<dbReference type="RefSeq" id="WP_069989075.1">
    <property type="nucleotide sequence ID" value="NZ_JACOQK010000001.1"/>
</dbReference>
<dbReference type="InterPro" id="IPR022898">
    <property type="entry name" value="RNase_HII"/>
</dbReference>
<evidence type="ECO:0000256" key="16">
    <source>
        <dbReference type="RuleBase" id="RU003515"/>
    </source>
</evidence>
<evidence type="ECO:0000256" key="7">
    <source>
        <dbReference type="ARBA" id="ARBA00022490"/>
    </source>
</evidence>
<keyword evidence="10 14" id="KW-0255">Endonuclease</keyword>
<dbReference type="CDD" id="cd20736">
    <property type="entry name" value="PoNe_Nuclease"/>
    <property type="match status" value="1"/>
</dbReference>
<evidence type="ECO:0000256" key="5">
    <source>
        <dbReference type="ARBA" id="ARBA00006738"/>
    </source>
</evidence>
<evidence type="ECO:0000256" key="8">
    <source>
        <dbReference type="ARBA" id="ARBA00022722"/>
    </source>
</evidence>
<dbReference type="InterPro" id="IPR012337">
    <property type="entry name" value="RNaseH-like_sf"/>
</dbReference>
<evidence type="ECO:0000313" key="18">
    <source>
        <dbReference type="EMBL" id="MBC5787383.1"/>
    </source>
</evidence>
<dbReference type="InterPro" id="IPR003509">
    <property type="entry name" value="UPF0102_YraN-like"/>
</dbReference>
<evidence type="ECO:0000256" key="11">
    <source>
        <dbReference type="ARBA" id="ARBA00022801"/>
    </source>
</evidence>
<dbReference type="InterPro" id="IPR011335">
    <property type="entry name" value="Restrct_endonuc-II-like"/>
</dbReference>
<dbReference type="NCBIfam" id="NF000595">
    <property type="entry name" value="PRK00015.1-3"/>
    <property type="match status" value="1"/>
</dbReference>
<dbReference type="EC" id="3.1.26.4" evidence="14"/>
<dbReference type="Gene3D" id="3.30.420.10">
    <property type="entry name" value="Ribonuclease H-like superfamily/Ribonuclease H"/>
    <property type="match status" value="1"/>
</dbReference>
<evidence type="ECO:0000256" key="14">
    <source>
        <dbReference type="HAMAP-Rule" id="MF_00052"/>
    </source>
</evidence>
<dbReference type="HAMAP" id="MF_00048">
    <property type="entry name" value="UPF0102"/>
    <property type="match status" value="1"/>
</dbReference>
<comment type="function">
    <text evidence="3 14 16">Endonuclease that specifically degrades the RNA of RNA-DNA hybrids.</text>
</comment>
<dbReference type="InterPro" id="IPR001352">
    <property type="entry name" value="RNase_HII/HIII"/>
</dbReference>
<evidence type="ECO:0000256" key="2">
    <source>
        <dbReference type="ARBA" id="ARBA00001946"/>
    </source>
</evidence>
<evidence type="ECO:0000256" key="9">
    <source>
        <dbReference type="ARBA" id="ARBA00022723"/>
    </source>
</evidence>
<evidence type="ECO:0000256" key="4">
    <source>
        <dbReference type="ARBA" id="ARBA00004496"/>
    </source>
</evidence>
<dbReference type="EMBL" id="JACOQK010000001">
    <property type="protein sequence ID" value="MBC5787383.1"/>
    <property type="molecule type" value="Genomic_DNA"/>
</dbReference>
<proteinExistence type="inferred from homology"/>
<organism evidence="18 19">
    <name type="scientific">Clostridium facile</name>
    <dbReference type="NCBI Taxonomy" id="2763035"/>
    <lineage>
        <taxon>Bacteria</taxon>
        <taxon>Bacillati</taxon>
        <taxon>Bacillota</taxon>
        <taxon>Clostridia</taxon>
        <taxon>Eubacteriales</taxon>
        <taxon>Clostridiaceae</taxon>
        <taxon>Clostridium</taxon>
    </lineage>
</organism>
<keyword evidence="7 14" id="KW-0963">Cytoplasm</keyword>
<feature type="binding site" evidence="14 15">
    <location>
        <position position="20"/>
    </location>
    <ligand>
        <name>a divalent metal cation</name>
        <dbReference type="ChEBI" id="CHEBI:60240"/>
    </ligand>
</feature>
<dbReference type="InterPro" id="IPR011856">
    <property type="entry name" value="tRNA_endonuc-like_dom_sf"/>
</dbReference>
<name>A0ABR7IQN7_9CLOT</name>
<evidence type="ECO:0000256" key="15">
    <source>
        <dbReference type="PROSITE-ProRule" id="PRU01319"/>
    </source>
</evidence>
<evidence type="ECO:0000313" key="19">
    <source>
        <dbReference type="Proteomes" id="UP000649151"/>
    </source>
</evidence>
<comment type="cofactor">
    <cofactor evidence="14 15">
        <name>Mn(2+)</name>
        <dbReference type="ChEBI" id="CHEBI:29035"/>
    </cofactor>
    <cofactor evidence="14 15">
        <name>Mg(2+)</name>
        <dbReference type="ChEBI" id="CHEBI:18420"/>
    </cofactor>
    <text evidence="14 15">Manganese or magnesium. Binds 1 divalent metal ion per monomer in the absence of substrate. May bind a second metal ion after substrate binding.</text>
</comment>
<comment type="cofactor">
    <cofactor evidence="2">
        <name>Mg(2+)</name>
        <dbReference type="ChEBI" id="CHEBI:18420"/>
    </cofactor>
</comment>
<comment type="similarity">
    <text evidence="6 14 16">Belongs to the RNase HII family.</text>
</comment>
<evidence type="ECO:0000256" key="13">
    <source>
        <dbReference type="HAMAP-Rule" id="MF_00048"/>
    </source>
</evidence>
<dbReference type="HAMAP" id="MF_00052_B">
    <property type="entry name" value="RNase_HII_B"/>
    <property type="match status" value="1"/>
</dbReference>
<feature type="binding site" evidence="14 15">
    <location>
        <position position="111"/>
    </location>
    <ligand>
        <name>a divalent metal cation</name>
        <dbReference type="ChEBI" id="CHEBI:60240"/>
    </ligand>
</feature>
<dbReference type="NCBIfam" id="NF009150">
    <property type="entry name" value="PRK12497.1-3"/>
    <property type="match status" value="1"/>
</dbReference>
<dbReference type="Pfam" id="PF01351">
    <property type="entry name" value="RNase_HII"/>
    <property type="match status" value="1"/>
</dbReference>
<keyword evidence="19" id="KW-1185">Reference proteome</keyword>
<feature type="binding site" evidence="14 15">
    <location>
        <position position="19"/>
    </location>
    <ligand>
        <name>a divalent metal cation</name>
        <dbReference type="ChEBI" id="CHEBI:60240"/>
    </ligand>
</feature>
<sequence>MTLYDYDREQQISCLCGVDEAGRGPLAGPVVAAAVILPLNEEIEGINDSKKLTEKKREALCEQIKQKAIAYSIGSASVEEIDTYNILQATFLAMKRAVEGLNRKPDFVLIDGNKNPDVGIPSRFVVKGDATSANIAAASILAKVTRDHYMMELDQQYPEYQLAKHKGYGTKLHHQMILEYGMAPIHRRSFLVKLRAKEPSISLYRGEYGEKIAYGYLKKNGYTVLAKNYHSPYGEIDLIAQKDGILSFIEVKLRDVSCLYEAEESITKTKQKKIIQTAEYFLQQHSTQLQPRFDIIGITLLGEQQVNIRFLSNAFVLEES</sequence>
<protein>
    <recommendedName>
        <fullName evidence="13 14">Multifunctional fusion protein</fullName>
    </recommendedName>
    <domain>
        <recommendedName>
            <fullName evidence="14">Ribonuclease HII</fullName>
            <shortName evidence="14">RNase HII</shortName>
            <ecNumber evidence="14">3.1.26.4</ecNumber>
        </recommendedName>
    </domain>
    <domain>
        <recommendedName>
            <fullName evidence="13">UPF0102 protein H8Z77_05010</fullName>
        </recommendedName>
    </domain>
</protein>
<comment type="subcellular location">
    <subcellularLocation>
        <location evidence="4 14">Cytoplasm</location>
    </subcellularLocation>
</comment>
<keyword evidence="8 14" id="KW-0540">Nuclease</keyword>
<evidence type="ECO:0000256" key="12">
    <source>
        <dbReference type="ARBA" id="ARBA00023211"/>
    </source>
</evidence>
<evidence type="ECO:0000256" key="3">
    <source>
        <dbReference type="ARBA" id="ARBA00004065"/>
    </source>
</evidence>
<comment type="caution">
    <text evidence="18">The sequence shown here is derived from an EMBL/GenBank/DDBJ whole genome shotgun (WGS) entry which is preliminary data.</text>
</comment>
<keyword evidence="9 14" id="KW-0479">Metal-binding</keyword>
<keyword evidence="11 14" id="KW-0378">Hydrolase</keyword>
<accession>A0ABR7IQN7</accession>
<dbReference type="Proteomes" id="UP000649151">
    <property type="component" value="Unassembled WGS sequence"/>
</dbReference>
<dbReference type="InterPro" id="IPR024567">
    <property type="entry name" value="RNase_HII/HIII_dom"/>
</dbReference>
<dbReference type="CDD" id="cd07182">
    <property type="entry name" value="RNase_HII_bacteria_HII_like"/>
    <property type="match status" value="1"/>
</dbReference>
<dbReference type="InterPro" id="IPR036397">
    <property type="entry name" value="RNaseH_sf"/>
</dbReference>
<dbReference type="SUPFAM" id="SSF52980">
    <property type="entry name" value="Restriction endonuclease-like"/>
    <property type="match status" value="1"/>
</dbReference>
<evidence type="ECO:0000256" key="1">
    <source>
        <dbReference type="ARBA" id="ARBA00000077"/>
    </source>
</evidence>
<dbReference type="PROSITE" id="PS51975">
    <property type="entry name" value="RNASE_H_2"/>
    <property type="match status" value="1"/>
</dbReference>
<comment type="catalytic activity">
    <reaction evidence="1 14 15 16">
        <text>Endonucleolytic cleavage to 5'-phosphomonoester.</text>
        <dbReference type="EC" id="3.1.26.4"/>
    </reaction>
</comment>
<comment type="similarity">
    <text evidence="5 13">Belongs to the UPF0102 family.</text>
</comment>
<reference evidence="18 19" key="1">
    <citation type="submission" date="2020-08" db="EMBL/GenBank/DDBJ databases">
        <title>Genome public.</title>
        <authorList>
            <person name="Liu C."/>
            <person name="Sun Q."/>
        </authorList>
    </citation>
    <scope>NUCLEOTIDE SEQUENCE [LARGE SCALE GENOMIC DNA]</scope>
    <source>
        <strain evidence="18 19">NSJ-27</strain>
    </source>
</reference>
<evidence type="ECO:0000256" key="6">
    <source>
        <dbReference type="ARBA" id="ARBA00007383"/>
    </source>
</evidence>
<dbReference type="GO" id="GO:0004523">
    <property type="term" value="F:RNA-DNA hybrid ribonuclease activity"/>
    <property type="evidence" value="ECO:0007669"/>
    <property type="project" value="UniProtKB-EC"/>
</dbReference>
<dbReference type="Gene3D" id="3.40.1350.10">
    <property type="match status" value="1"/>
</dbReference>
<dbReference type="Pfam" id="PF02021">
    <property type="entry name" value="UPF0102"/>
    <property type="match status" value="1"/>
</dbReference>
<feature type="domain" description="RNase H type-2" evidence="17">
    <location>
        <begin position="13"/>
        <end position="202"/>
    </location>
</feature>
<dbReference type="PANTHER" id="PTHR10954:SF18">
    <property type="entry name" value="RIBONUCLEASE HII"/>
    <property type="match status" value="1"/>
</dbReference>
<gene>
    <name evidence="14" type="primary">rnhB</name>
    <name evidence="18" type="ORF">H8Z77_05010</name>
</gene>
<dbReference type="NCBIfam" id="NF000596">
    <property type="entry name" value="PRK00015.1-4"/>
    <property type="match status" value="1"/>
</dbReference>
<dbReference type="SUPFAM" id="SSF53098">
    <property type="entry name" value="Ribonuclease H-like"/>
    <property type="match status" value="1"/>
</dbReference>
<evidence type="ECO:0000256" key="10">
    <source>
        <dbReference type="ARBA" id="ARBA00022759"/>
    </source>
</evidence>
<dbReference type="PANTHER" id="PTHR10954">
    <property type="entry name" value="RIBONUCLEASE H2 SUBUNIT A"/>
    <property type="match status" value="1"/>
</dbReference>
<keyword evidence="12 14" id="KW-0464">Manganese</keyword>
<dbReference type="NCBIfam" id="NF000594">
    <property type="entry name" value="PRK00015.1-1"/>
    <property type="match status" value="1"/>
</dbReference>